<keyword evidence="1" id="KW-0472">Membrane</keyword>
<accession>A0A5S9MES3</accession>
<sequence>MYHDQTGHVTATVQGYCGMLVSGRFQQDEPHMEKAAQYIRSNGGLKNVHFMTKWMLAVNGMHPWPYFYAPLSFLLIPTYFPLHFYHLSAYARIHFVPMMIALNKRYTSHEEFPSLAHLDANMSKNPFDWFMAREERSTHHFLTYMRSYTALDSRLDFFRI</sequence>
<dbReference type="AlphaFoldDB" id="A0A5S9MES3"/>
<keyword evidence="1" id="KW-0812">Transmembrane</keyword>
<keyword evidence="1" id="KW-1133">Transmembrane helix</keyword>
<name>A0A5S9MES3_BACIA</name>
<evidence type="ECO:0000259" key="2">
    <source>
        <dbReference type="Pfam" id="PF13249"/>
    </source>
</evidence>
<feature type="transmembrane region" description="Helical" evidence="1">
    <location>
        <begin position="66"/>
        <end position="85"/>
    </location>
</feature>
<dbReference type="Pfam" id="PF13249">
    <property type="entry name" value="SQHop_cyclase_N"/>
    <property type="match status" value="1"/>
</dbReference>
<dbReference type="InterPro" id="IPR032697">
    <property type="entry name" value="SQ_cyclase_N"/>
</dbReference>
<dbReference type="Gene3D" id="1.50.10.20">
    <property type="match status" value="1"/>
</dbReference>
<evidence type="ECO:0000313" key="3">
    <source>
        <dbReference type="EMBL" id="BBP90076.1"/>
    </source>
</evidence>
<protein>
    <recommendedName>
        <fullName evidence="2">Squalene cyclase N-terminal domain-containing protein</fullName>
    </recommendedName>
</protein>
<dbReference type="Proteomes" id="UP000464658">
    <property type="component" value="Chromosome"/>
</dbReference>
<proteinExistence type="predicted"/>
<reference evidence="3 4" key="1">
    <citation type="submission" date="2019-12" db="EMBL/GenBank/DDBJ databases">
        <title>Full genome sequence of a Bacillus safensis strain isolated from commercially available natto in Indonesia.</title>
        <authorList>
            <person name="Yoshida M."/>
            <person name="Uomi M."/>
            <person name="Waturangi D."/>
            <person name="Ekaputri J.J."/>
            <person name="Setiamarga D.H.E."/>
        </authorList>
    </citation>
    <scope>NUCLEOTIDE SEQUENCE [LARGE SCALE GENOMIC DNA]</scope>
    <source>
        <strain evidence="3 4">IDN1</strain>
    </source>
</reference>
<feature type="domain" description="Squalene cyclase N-terminal" evidence="2">
    <location>
        <begin position="1"/>
        <end position="130"/>
    </location>
</feature>
<evidence type="ECO:0000256" key="1">
    <source>
        <dbReference type="SAM" id="Phobius"/>
    </source>
</evidence>
<dbReference type="UniPathway" id="UPA00337"/>
<organism evidence="3 4">
    <name type="scientific">Bacillus safensis</name>
    <dbReference type="NCBI Taxonomy" id="561879"/>
    <lineage>
        <taxon>Bacteria</taxon>
        <taxon>Bacillati</taxon>
        <taxon>Bacillota</taxon>
        <taxon>Bacilli</taxon>
        <taxon>Bacillales</taxon>
        <taxon>Bacillaceae</taxon>
        <taxon>Bacillus</taxon>
    </lineage>
</organism>
<dbReference type="InterPro" id="IPR008930">
    <property type="entry name" value="Terpenoid_cyclase/PrenylTrfase"/>
</dbReference>
<gene>
    <name evidence="3" type="ORF">BsIDN1_36940</name>
</gene>
<evidence type="ECO:0000313" key="4">
    <source>
        <dbReference type="Proteomes" id="UP000464658"/>
    </source>
</evidence>
<dbReference type="SUPFAM" id="SSF48239">
    <property type="entry name" value="Terpenoid cyclases/Protein prenyltransferases"/>
    <property type="match status" value="1"/>
</dbReference>
<dbReference type="EMBL" id="AP021906">
    <property type="protein sequence ID" value="BBP90076.1"/>
    <property type="molecule type" value="Genomic_DNA"/>
</dbReference>